<comment type="catalytic activity">
    <reaction evidence="7">
        <text>ATP + H2O = ADP + phosphate + H(+)</text>
        <dbReference type="Rhea" id="RHEA:13065"/>
        <dbReference type="ChEBI" id="CHEBI:15377"/>
        <dbReference type="ChEBI" id="CHEBI:15378"/>
        <dbReference type="ChEBI" id="CHEBI:30616"/>
        <dbReference type="ChEBI" id="CHEBI:43474"/>
        <dbReference type="ChEBI" id="CHEBI:456216"/>
        <dbReference type="EC" id="3.6.4.13"/>
    </reaction>
</comment>
<organism evidence="10 11">
    <name type="scientific">Knufia fluminis</name>
    <dbReference type="NCBI Taxonomy" id="191047"/>
    <lineage>
        <taxon>Eukaryota</taxon>
        <taxon>Fungi</taxon>
        <taxon>Dikarya</taxon>
        <taxon>Ascomycota</taxon>
        <taxon>Pezizomycotina</taxon>
        <taxon>Eurotiomycetes</taxon>
        <taxon>Chaetothyriomycetidae</taxon>
        <taxon>Chaetothyriales</taxon>
        <taxon>Trichomeriaceae</taxon>
        <taxon>Knufia</taxon>
    </lineage>
</organism>
<dbReference type="Gene3D" id="1.20.120.1080">
    <property type="match status" value="1"/>
</dbReference>
<evidence type="ECO:0000313" key="11">
    <source>
        <dbReference type="Proteomes" id="UP001316803"/>
    </source>
</evidence>
<dbReference type="InterPro" id="IPR011545">
    <property type="entry name" value="DEAD/DEAH_box_helicase_dom"/>
</dbReference>
<keyword evidence="3" id="KW-0547">Nucleotide-binding</keyword>
<dbReference type="AlphaFoldDB" id="A0AAN8EV02"/>
<dbReference type="InterPro" id="IPR002464">
    <property type="entry name" value="DNA/RNA_helicase_DEAH_CS"/>
</dbReference>
<dbReference type="PROSITE" id="PS00690">
    <property type="entry name" value="DEAH_ATP_HELICASE"/>
    <property type="match status" value="1"/>
</dbReference>
<dbReference type="FunFam" id="3.40.50.300:FF:000145">
    <property type="entry name" value="probable ATP-dependent RNA helicase DHX40"/>
    <property type="match status" value="1"/>
</dbReference>
<dbReference type="CDD" id="cd18791">
    <property type="entry name" value="SF2_C_RHA"/>
    <property type="match status" value="1"/>
</dbReference>
<dbReference type="InterPro" id="IPR011709">
    <property type="entry name" value="DEAD-box_helicase_OB_fold"/>
</dbReference>
<evidence type="ECO:0000256" key="7">
    <source>
        <dbReference type="ARBA" id="ARBA00047984"/>
    </source>
</evidence>
<dbReference type="SMART" id="SM00487">
    <property type="entry name" value="DEXDc"/>
    <property type="match status" value="1"/>
</dbReference>
<evidence type="ECO:0000259" key="8">
    <source>
        <dbReference type="PROSITE" id="PS51192"/>
    </source>
</evidence>
<dbReference type="GO" id="GO:0071013">
    <property type="term" value="C:catalytic step 2 spliceosome"/>
    <property type="evidence" value="ECO:0007669"/>
    <property type="project" value="TreeGrafter"/>
</dbReference>
<dbReference type="GO" id="GO:0016787">
    <property type="term" value="F:hydrolase activity"/>
    <property type="evidence" value="ECO:0007669"/>
    <property type="project" value="UniProtKB-KW"/>
</dbReference>
<dbReference type="PROSITE" id="PS51194">
    <property type="entry name" value="HELICASE_CTER"/>
    <property type="match status" value="1"/>
</dbReference>
<comment type="similarity">
    <text evidence="1">Belongs to the DEAD box helicase family. DEAH subfamily.</text>
</comment>
<dbReference type="PANTHER" id="PTHR18934">
    <property type="entry name" value="ATP-DEPENDENT RNA HELICASE"/>
    <property type="match status" value="1"/>
</dbReference>
<accession>A0AAN8EV02</accession>
<dbReference type="Proteomes" id="UP001316803">
    <property type="component" value="Unassembled WGS sequence"/>
</dbReference>
<reference evidence="10 11" key="1">
    <citation type="submission" date="2022-12" db="EMBL/GenBank/DDBJ databases">
        <title>Genomic features and morphological characterization of a novel Knufia sp. strain isolated from spacecraft assembly facility.</title>
        <authorList>
            <person name="Teixeira M."/>
            <person name="Chander A.M."/>
            <person name="Stajich J.E."/>
            <person name="Venkateswaran K."/>
        </authorList>
    </citation>
    <scope>NUCLEOTIDE SEQUENCE [LARGE SCALE GENOMIC DNA]</scope>
    <source>
        <strain evidence="10 11">FJI-L2-BK-P2</strain>
    </source>
</reference>
<keyword evidence="6" id="KW-0067">ATP-binding</keyword>
<dbReference type="Pfam" id="PF00271">
    <property type="entry name" value="Helicase_C"/>
    <property type="match status" value="1"/>
</dbReference>
<dbReference type="InterPro" id="IPR048333">
    <property type="entry name" value="HA2_WH"/>
</dbReference>
<name>A0AAN8EV02_9EURO</name>
<keyword evidence="5" id="KW-0347">Helicase</keyword>
<dbReference type="FunFam" id="3.40.50.300:FF:000578">
    <property type="entry name" value="probable ATP-dependent RNA helicase DHX35"/>
    <property type="match status" value="1"/>
</dbReference>
<sequence>MADFDLSFLAKPVALLPITKHKRSLQYAVEKYPVVVIVGETGSGKTTQLPQYLDEAGWTSDGKMIAVTQPRRVAATNIANRVAAEMRCQIGEDVGYSIRFEEAVSAKTRIKFLTDGMLLREALLDPLLSKYSVIMIDEAHERSLSSDILLGLLKKIQKQRAELKIIVSSATIEADKIAQFFEDDNLENDNPSCKIVALPGRSYPVDVHYLEKAAEDYVTTAVETAITIHKEEAQGDILIFLTGRDEIQKALELLTDYSRTILPSQQALQPMPLYAGLDQSSQMYIFSPAAENTRKVILSTNVAEASVTIEGIVYVVDCGFVKLRSYNPLTNIETLTRVPVSQASATQRAGRAGRTKAGKCYRLYTSPVFQSLPRTTSPEIQRTNLAPTILQMKALGIDNVAQFPYLTPPPAKLMARGLETLYSLGALDEYAKLTKPLGTRMAELAVPPMLAKALLASTTPHFNCVNEVLTIAAMCSLQSAGNTGGIWFDYEGQRKAMELSRRKFAAEEGDHLTYLNVFQAFVGQGKRDQRWCQQHYLNHKALSRAVSIRAQLRRYLERFGYRIPDLDTGSAQQKQHETASTDVTTRILRCLTSGYFMNVARMNPMDGTFRPLSASKQNSITMHAHPTSLMFNRKAEYVLFHELLETGEKVYIKDISKIEKSWITELGGSYYQVEERRG</sequence>
<dbReference type="SMART" id="SM00847">
    <property type="entry name" value="HA2"/>
    <property type="match status" value="1"/>
</dbReference>
<evidence type="ECO:0000256" key="5">
    <source>
        <dbReference type="ARBA" id="ARBA00022806"/>
    </source>
</evidence>
<proteinExistence type="inferred from homology"/>
<dbReference type="EC" id="3.6.4.13" evidence="2"/>
<dbReference type="PROSITE" id="PS51192">
    <property type="entry name" value="HELICASE_ATP_BIND_1"/>
    <property type="match status" value="1"/>
</dbReference>
<dbReference type="Gene3D" id="3.40.50.300">
    <property type="entry name" value="P-loop containing nucleotide triphosphate hydrolases"/>
    <property type="match status" value="2"/>
</dbReference>
<dbReference type="Pfam" id="PF04408">
    <property type="entry name" value="WHD_HA2"/>
    <property type="match status" value="1"/>
</dbReference>
<keyword evidence="11" id="KW-1185">Reference proteome</keyword>
<evidence type="ECO:0000256" key="2">
    <source>
        <dbReference type="ARBA" id="ARBA00012552"/>
    </source>
</evidence>
<dbReference type="Pfam" id="PF00270">
    <property type="entry name" value="DEAD"/>
    <property type="match status" value="1"/>
</dbReference>
<comment type="caution">
    <text evidence="10">The sequence shown here is derived from an EMBL/GenBank/DDBJ whole genome shotgun (WGS) entry which is preliminary data.</text>
</comment>
<evidence type="ECO:0000313" key="10">
    <source>
        <dbReference type="EMBL" id="KAK5954361.1"/>
    </source>
</evidence>
<evidence type="ECO:0000256" key="3">
    <source>
        <dbReference type="ARBA" id="ARBA00022741"/>
    </source>
</evidence>
<evidence type="ECO:0000256" key="6">
    <source>
        <dbReference type="ARBA" id="ARBA00022840"/>
    </source>
</evidence>
<dbReference type="PANTHER" id="PTHR18934:SF136">
    <property type="entry name" value="ATP-DEPENDENT RNA HELICASE DHX35-RELATED"/>
    <property type="match status" value="1"/>
</dbReference>
<dbReference type="Pfam" id="PF07717">
    <property type="entry name" value="OB_NTP_bind"/>
    <property type="match status" value="1"/>
</dbReference>
<protein>
    <recommendedName>
        <fullName evidence="2">RNA helicase</fullName>
        <ecNumber evidence="2">3.6.4.13</ecNumber>
    </recommendedName>
</protein>
<feature type="domain" description="Helicase ATP-binding" evidence="8">
    <location>
        <begin position="26"/>
        <end position="190"/>
    </location>
</feature>
<gene>
    <name evidence="10" type="ORF">OHC33_004083</name>
</gene>
<dbReference type="InterPro" id="IPR001650">
    <property type="entry name" value="Helicase_C-like"/>
</dbReference>
<keyword evidence="4" id="KW-0378">Hydrolase</keyword>
<dbReference type="EMBL" id="JAKLMC020000008">
    <property type="protein sequence ID" value="KAK5954361.1"/>
    <property type="molecule type" value="Genomic_DNA"/>
</dbReference>
<dbReference type="InterPro" id="IPR014001">
    <property type="entry name" value="Helicase_ATP-bd"/>
</dbReference>
<dbReference type="GO" id="GO:0003724">
    <property type="term" value="F:RNA helicase activity"/>
    <property type="evidence" value="ECO:0007669"/>
    <property type="project" value="UniProtKB-EC"/>
</dbReference>
<evidence type="ECO:0000256" key="1">
    <source>
        <dbReference type="ARBA" id="ARBA00008792"/>
    </source>
</evidence>
<dbReference type="InterPro" id="IPR007502">
    <property type="entry name" value="Helicase-assoc_dom"/>
</dbReference>
<dbReference type="SUPFAM" id="SSF52540">
    <property type="entry name" value="P-loop containing nucleoside triphosphate hydrolases"/>
    <property type="match status" value="1"/>
</dbReference>
<feature type="domain" description="Helicase C-terminal" evidence="9">
    <location>
        <begin position="221"/>
        <end position="396"/>
    </location>
</feature>
<dbReference type="Pfam" id="PF21010">
    <property type="entry name" value="HA2_C"/>
    <property type="match status" value="1"/>
</dbReference>
<evidence type="ECO:0000256" key="4">
    <source>
        <dbReference type="ARBA" id="ARBA00022801"/>
    </source>
</evidence>
<dbReference type="GO" id="GO:0003723">
    <property type="term" value="F:RNA binding"/>
    <property type="evidence" value="ECO:0007669"/>
    <property type="project" value="TreeGrafter"/>
</dbReference>
<dbReference type="FunFam" id="1.20.120.1080:FF:000020">
    <property type="entry name" value="ATP dependent RNA helicase, putative"/>
    <property type="match status" value="1"/>
</dbReference>
<dbReference type="InterPro" id="IPR027417">
    <property type="entry name" value="P-loop_NTPase"/>
</dbReference>
<dbReference type="GO" id="GO:0005524">
    <property type="term" value="F:ATP binding"/>
    <property type="evidence" value="ECO:0007669"/>
    <property type="project" value="UniProtKB-KW"/>
</dbReference>
<dbReference type="SMART" id="SM00490">
    <property type="entry name" value="HELICc"/>
    <property type="match status" value="1"/>
</dbReference>
<evidence type="ECO:0000259" key="9">
    <source>
        <dbReference type="PROSITE" id="PS51194"/>
    </source>
</evidence>